<accession>A0A8S5P2T3</accession>
<sequence>MKAHRIMYHHYNKVTKDEYNRNLTKSVWLDW</sequence>
<evidence type="ECO:0000313" key="1">
    <source>
        <dbReference type="EMBL" id="DAE00729.1"/>
    </source>
</evidence>
<dbReference type="EMBL" id="BK015308">
    <property type="protein sequence ID" value="DAE00729.1"/>
    <property type="molecule type" value="Genomic_DNA"/>
</dbReference>
<protein>
    <submittedName>
        <fullName evidence="1">Uncharacterized protein</fullName>
    </submittedName>
</protein>
<name>A0A8S5P2T3_9CAUD</name>
<reference evidence="1" key="1">
    <citation type="journal article" date="2021" name="Proc. Natl. Acad. Sci. U.S.A.">
        <title>A Catalog of Tens of Thousands of Viruses from Human Metagenomes Reveals Hidden Associations with Chronic Diseases.</title>
        <authorList>
            <person name="Tisza M.J."/>
            <person name="Buck C.B."/>
        </authorList>
    </citation>
    <scope>NUCLEOTIDE SEQUENCE</scope>
    <source>
        <strain evidence="1">Ct0X023</strain>
    </source>
</reference>
<proteinExistence type="predicted"/>
<organism evidence="1">
    <name type="scientific">Siphoviridae sp. ct0X023</name>
    <dbReference type="NCBI Taxonomy" id="2825295"/>
    <lineage>
        <taxon>Viruses</taxon>
        <taxon>Duplodnaviria</taxon>
        <taxon>Heunggongvirae</taxon>
        <taxon>Uroviricota</taxon>
        <taxon>Caudoviricetes</taxon>
    </lineage>
</organism>